<dbReference type="GO" id="GO:0016020">
    <property type="term" value="C:membrane"/>
    <property type="evidence" value="ECO:0007669"/>
    <property type="project" value="UniProtKB-SubCell"/>
</dbReference>
<evidence type="ECO:0000256" key="1">
    <source>
        <dbReference type="ARBA" id="ARBA00004370"/>
    </source>
</evidence>
<evidence type="ECO:0000256" key="3">
    <source>
        <dbReference type="ARBA" id="ARBA00022692"/>
    </source>
</evidence>
<keyword evidence="5 7" id="KW-0472">Membrane</keyword>
<keyword evidence="4 7" id="KW-1133">Transmembrane helix</keyword>
<reference evidence="8" key="1">
    <citation type="submission" date="2025-08" db="UniProtKB">
        <authorList>
            <consortium name="Ensembl"/>
        </authorList>
    </citation>
    <scope>IDENTIFICATION</scope>
</reference>
<keyword evidence="9" id="KW-1185">Reference proteome</keyword>
<organism evidence="8 9">
    <name type="scientific">Amazona collaria</name>
    <name type="common">yellow-billed parrot</name>
    <dbReference type="NCBI Taxonomy" id="241587"/>
    <lineage>
        <taxon>Eukaryota</taxon>
        <taxon>Metazoa</taxon>
        <taxon>Chordata</taxon>
        <taxon>Craniata</taxon>
        <taxon>Vertebrata</taxon>
        <taxon>Euteleostomi</taxon>
        <taxon>Archelosauria</taxon>
        <taxon>Archosauria</taxon>
        <taxon>Dinosauria</taxon>
        <taxon>Saurischia</taxon>
        <taxon>Theropoda</taxon>
        <taxon>Coelurosauria</taxon>
        <taxon>Aves</taxon>
        <taxon>Neognathae</taxon>
        <taxon>Neoaves</taxon>
        <taxon>Telluraves</taxon>
        <taxon>Australaves</taxon>
        <taxon>Psittaciformes</taxon>
        <taxon>Psittacidae</taxon>
        <taxon>Amazona</taxon>
    </lineage>
</organism>
<name>A0A8B9GEZ4_9PSIT</name>
<accession>A0A8B9GEZ4</accession>
<feature type="transmembrane region" description="Helical" evidence="7">
    <location>
        <begin position="58"/>
        <end position="77"/>
    </location>
</feature>
<evidence type="ECO:0000256" key="6">
    <source>
        <dbReference type="SAM" id="MobiDB-lite"/>
    </source>
</evidence>
<keyword evidence="3 7" id="KW-0812">Transmembrane</keyword>
<evidence type="ECO:0000256" key="4">
    <source>
        <dbReference type="ARBA" id="ARBA00022989"/>
    </source>
</evidence>
<dbReference type="Ensembl" id="ENSACOT00000024177.1">
    <property type="protein sequence ID" value="ENSACOP00000023368.1"/>
    <property type="gene ID" value="ENSACOG00000015823.1"/>
</dbReference>
<evidence type="ECO:0000313" key="8">
    <source>
        <dbReference type="Ensembl" id="ENSACOP00000023368.1"/>
    </source>
</evidence>
<evidence type="ECO:0000313" key="9">
    <source>
        <dbReference type="Proteomes" id="UP000694522"/>
    </source>
</evidence>
<comment type="similarity">
    <text evidence="2">Belongs to the TCTA family.</text>
</comment>
<protein>
    <submittedName>
        <fullName evidence="8">Uncharacterized protein</fullName>
    </submittedName>
</protein>
<evidence type="ECO:0000256" key="2">
    <source>
        <dbReference type="ARBA" id="ARBA00007537"/>
    </source>
</evidence>
<reference evidence="8" key="2">
    <citation type="submission" date="2025-09" db="UniProtKB">
        <authorList>
            <consortium name="Ensembl"/>
        </authorList>
    </citation>
    <scope>IDENTIFICATION</scope>
</reference>
<dbReference type="AlphaFoldDB" id="A0A8B9GEZ4"/>
<evidence type="ECO:0000256" key="5">
    <source>
        <dbReference type="ARBA" id="ARBA00023136"/>
    </source>
</evidence>
<feature type="region of interest" description="Disordered" evidence="6">
    <location>
        <begin position="92"/>
        <end position="116"/>
    </location>
</feature>
<comment type="subcellular location">
    <subcellularLocation>
        <location evidence="1">Membrane</location>
    </subcellularLocation>
</comment>
<evidence type="ECO:0000256" key="7">
    <source>
        <dbReference type="SAM" id="Phobius"/>
    </source>
</evidence>
<dbReference type="InterPro" id="IPR016560">
    <property type="entry name" value="TCTA"/>
</dbReference>
<dbReference type="PANTHER" id="PTHR32267:SF2">
    <property type="entry name" value="T-CELL LEUKEMIA TRANSLOCATION-ALTERED GENE PROTEIN"/>
    <property type="match status" value="1"/>
</dbReference>
<dbReference type="GO" id="GO:0072675">
    <property type="term" value="P:osteoclast fusion"/>
    <property type="evidence" value="ECO:0007669"/>
    <property type="project" value="TreeGrafter"/>
</dbReference>
<dbReference type="Pfam" id="PF15128">
    <property type="entry name" value="T_cell_tran_alt"/>
    <property type="match status" value="1"/>
</dbReference>
<sequence length="116" mass="12259">MTAPPAAQAPPPRTVGPQYRCAAMSAAWQALWRALCALGRELAEEWAAQDARATICKLLLLWLGLSLLGVLLAWHAYGEDVAELCYRTGPAAHRSPGSASGPGDGLAAEPGKTHRE</sequence>
<dbReference type="Proteomes" id="UP000694522">
    <property type="component" value="Unplaced"/>
</dbReference>
<dbReference type="PANTHER" id="PTHR32267">
    <property type="entry name" value="T-CELL LEUKEMIA TRANSLOCATION-ALTERED GENE PROTEIN"/>
    <property type="match status" value="1"/>
</dbReference>
<proteinExistence type="inferred from homology"/>